<protein>
    <submittedName>
        <fullName evidence="2">Uncharacterized protein</fullName>
    </submittedName>
</protein>
<keyword evidence="2" id="KW-0614">Plasmid</keyword>
<gene>
    <name evidence="2" type="ORF">TEU_11725</name>
</gene>
<dbReference type="Proteomes" id="UP000029980">
    <property type="component" value="Plasmid unnamed"/>
</dbReference>
<evidence type="ECO:0000313" key="2">
    <source>
        <dbReference type="EMBL" id="AIU70941.1"/>
    </source>
</evidence>
<feature type="region of interest" description="Disordered" evidence="1">
    <location>
        <begin position="16"/>
        <end position="40"/>
    </location>
</feature>
<dbReference type="HOGENOM" id="CLU_434539_0_0_2"/>
<sequence>MKLSDAHINPLLSSGSCSDVAGSSPSCSPSPAQTTGSTQRSLGVYLDISTTNEGEQSGRGPTIRIPLEAYTYYRSVIGRLERLKFESQGRVKVDLYKLKKRLFWIRHRLERRDLTDEERSALELERDRLLKTSQKLLERVSSSSALYGDRFIMDVPEGYVQLCKFLGIAPSDVEISVWVNSSVVDLEFDDASRSSLKLSYVSKVMASKYHPVKGISKGSQEAKRIVRDLLILQDFLDGSLLSYHKGGYVTGNSLLPVRFFVLTLPKEVSLYIWSKLREGDDSALKLFKKLSSRAIREFVLYLVEKEGLPVSKSNLVPGFVQNVHVTGDKNPFEPHIHSHFGVVFVVYDKASRSWYRLNPVLSEEDIEKLREIWKALVIEAFGEVLTGDTILKDFNVWVGDRYYSLPSDYVDVLFELKYNARKMFVNYANYYERRSFSEDFDEEFVRFVFSYDNRTERYGFLTNLKRYLFHLSLSAVGKRRDELLELLDRVEADLVVIDGEKFPAIYRSLIEKREAIRQELSRLESVLDNPSEAFSLLYNEIRSKVESMLSRKRITEERIVSILEGLFGKRIVGYKFVLLEEDVPLYRFLEAHRSVVLLSDRHKTVEFMLWYDPFWEDPPDVLELKIPNS</sequence>
<name>A0A097QWW6_9EURY</name>
<keyword evidence="3" id="KW-1185">Reference proteome</keyword>
<proteinExistence type="predicted"/>
<evidence type="ECO:0000256" key="1">
    <source>
        <dbReference type="SAM" id="MobiDB-lite"/>
    </source>
</evidence>
<dbReference type="PROSITE" id="PS51257">
    <property type="entry name" value="PROKAR_LIPOPROTEIN"/>
    <property type="match status" value="1"/>
</dbReference>
<accession>A0A097QWW6</accession>
<geneLocation type="plasmid" evidence="3"/>
<organism evidence="2 3">
    <name type="scientific">Thermococcus eurythermalis</name>
    <dbReference type="NCBI Taxonomy" id="1505907"/>
    <lineage>
        <taxon>Archaea</taxon>
        <taxon>Methanobacteriati</taxon>
        <taxon>Methanobacteriota</taxon>
        <taxon>Thermococci</taxon>
        <taxon>Thermococcales</taxon>
        <taxon>Thermococcaceae</taxon>
        <taxon>Thermococcus</taxon>
    </lineage>
</organism>
<dbReference type="KEGG" id="teu:TEU_11725"/>
<feature type="compositionally biased region" description="Low complexity" evidence="1">
    <location>
        <begin position="16"/>
        <end position="32"/>
    </location>
</feature>
<reference evidence="2 3" key="1">
    <citation type="journal article" date="2015" name="Int. J. Syst. Evol. Microbiol.">
        <title>Thermococcus eurythermalis sp. nov., a conditional piezophilic hyperthermophilic archaeon with a wide temperature range isolated from an oil-immersed chimney in the Guaymas Basin.</title>
        <authorList>
            <person name="Zhao W."/>
            <person name="Zeng X."/>
            <person name="Xiao X."/>
        </authorList>
    </citation>
    <scope>NUCLEOTIDE SEQUENCE [LARGE SCALE GENOMIC DNA]</scope>
    <source>
        <strain evidence="2 3">A501</strain>
        <plasmid evidence="2">unnamed</plasmid>
    </source>
</reference>
<dbReference type="EMBL" id="CP008888">
    <property type="protein sequence ID" value="AIU70941.1"/>
    <property type="molecule type" value="Genomic_DNA"/>
</dbReference>
<evidence type="ECO:0000313" key="3">
    <source>
        <dbReference type="Proteomes" id="UP000029980"/>
    </source>
</evidence>
<dbReference type="AlphaFoldDB" id="A0A097QWW6"/>